<name>A0A9X1V526_9BACL</name>
<dbReference type="InterPro" id="IPR036873">
    <property type="entry name" value="Rhodanese-like_dom_sf"/>
</dbReference>
<dbReference type="EC" id="2.8.1.-" evidence="2"/>
<dbReference type="GO" id="GO:0016740">
    <property type="term" value="F:transferase activity"/>
    <property type="evidence" value="ECO:0007669"/>
    <property type="project" value="UniProtKB-KW"/>
</dbReference>
<accession>A0A9X1V526</accession>
<feature type="domain" description="Rhodanese" evidence="1">
    <location>
        <begin position="18"/>
        <end position="94"/>
    </location>
</feature>
<dbReference type="EMBL" id="JALBUF010000001">
    <property type="protein sequence ID" value="MCI0181816.1"/>
    <property type="molecule type" value="Genomic_DNA"/>
</dbReference>
<dbReference type="Gene3D" id="3.40.250.10">
    <property type="entry name" value="Rhodanese-like domain"/>
    <property type="match status" value="1"/>
</dbReference>
<dbReference type="AlphaFoldDB" id="A0A9X1V526"/>
<proteinExistence type="predicted"/>
<dbReference type="Pfam" id="PF00581">
    <property type="entry name" value="Rhodanese"/>
    <property type="match status" value="1"/>
</dbReference>
<gene>
    <name evidence="2" type="ORF">MM817_00061</name>
</gene>
<dbReference type="SUPFAM" id="SSF52821">
    <property type="entry name" value="Rhodanese/Cell cycle control phosphatase"/>
    <property type="match status" value="1"/>
</dbReference>
<dbReference type="Proteomes" id="UP001139263">
    <property type="component" value="Unassembled WGS sequence"/>
</dbReference>
<evidence type="ECO:0000259" key="1">
    <source>
        <dbReference type="PROSITE" id="PS50206"/>
    </source>
</evidence>
<comment type="caution">
    <text evidence="2">The sequence shown here is derived from an EMBL/GenBank/DDBJ whole genome shotgun (WGS) entry which is preliminary data.</text>
</comment>
<sequence length="96" mass="10807">MATRTTITFPELKSKLYAHDKVKVIDVREISEYREGHIEGSVLIPLDELPYRLHEIEPHDEIVVVCKSGNRSSQACTILQQRGFTNVRSLVGGLSS</sequence>
<dbReference type="SMART" id="SM00450">
    <property type="entry name" value="RHOD"/>
    <property type="match status" value="1"/>
</dbReference>
<organism evidence="2 3">
    <name type="scientific">Sulfoacidibacillus ferrooxidans</name>
    <dbReference type="NCBI Taxonomy" id="2005001"/>
    <lineage>
        <taxon>Bacteria</taxon>
        <taxon>Bacillati</taxon>
        <taxon>Bacillota</taxon>
        <taxon>Bacilli</taxon>
        <taxon>Bacillales</taxon>
        <taxon>Alicyclobacillaceae</taxon>
        <taxon>Sulfoacidibacillus</taxon>
    </lineage>
</organism>
<dbReference type="PROSITE" id="PS50206">
    <property type="entry name" value="RHODANESE_3"/>
    <property type="match status" value="1"/>
</dbReference>
<dbReference type="InterPro" id="IPR001763">
    <property type="entry name" value="Rhodanese-like_dom"/>
</dbReference>
<dbReference type="RefSeq" id="WP_241711449.1">
    <property type="nucleotide sequence ID" value="NZ_JALBUF010000001.1"/>
</dbReference>
<dbReference type="CDD" id="cd00158">
    <property type="entry name" value="RHOD"/>
    <property type="match status" value="1"/>
</dbReference>
<dbReference type="InterPro" id="IPR050229">
    <property type="entry name" value="GlpE_sulfurtransferase"/>
</dbReference>
<protein>
    <submittedName>
        <fullName evidence="2">Sulfurtransferase</fullName>
        <ecNumber evidence="2">2.8.1.-</ecNumber>
    </submittedName>
</protein>
<keyword evidence="3" id="KW-1185">Reference proteome</keyword>
<keyword evidence="2" id="KW-0808">Transferase</keyword>
<evidence type="ECO:0000313" key="2">
    <source>
        <dbReference type="EMBL" id="MCI0181816.1"/>
    </source>
</evidence>
<reference evidence="2" key="1">
    <citation type="submission" date="2022-03" db="EMBL/GenBank/DDBJ databases">
        <title>Draft Genome Sequence of Firmicute Strain S0AB, a Heterotrophic Iron/Sulfur-Oxidizing Extreme Acidophile.</title>
        <authorList>
            <person name="Vergara E."/>
            <person name="Pakostova E."/>
            <person name="Johnson D.B."/>
            <person name="Holmes D.S."/>
        </authorList>
    </citation>
    <scope>NUCLEOTIDE SEQUENCE</scope>
    <source>
        <strain evidence="2">S0AB</strain>
    </source>
</reference>
<dbReference type="PANTHER" id="PTHR43031:SF1">
    <property type="entry name" value="PYRIDINE NUCLEOTIDE-DISULPHIDE OXIDOREDUCTASE"/>
    <property type="match status" value="1"/>
</dbReference>
<dbReference type="PANTHER" id="PTHR43031">
    <property type="entry name" value="FAD-DEPENDENT OXIDOREDUCTASE"/>
    <property type="match status" value="1"/>
</dbReference>
<evidence type="ECO:0000313" key="3">
    <source>
        <dbReference type="Proteomes" id="UP001139263"/>
    </source>
</evidence>